<dbReference type="KEGG" id="cbae:COR50_05755"/>
<dbReference type="OrthoDB" id="981722at2"/>
<organism evidence="2 3">
    <name type="scientific">Chitinophaga caeni</name>
    <dbReference type="NCBI Taxonomy" id="2029983"/>
    <lineage>
        <taxon>Bacteria</taxon>
        <taxon>Pseudomonadati</taxon>
        <taxon>Bacteroidota</taxon>
        <taxon>Chitinophagia</taxon>
        <taxon>Chitinophagales</taxon>
        <taxon>Chitinophagaceae</taxon>
        <taxon>Chitinophaga</taxon>
    </lineage>
</organism>
<protein>
    <recommendedName>
        <fullName evidence="1">Outer membrane protein beta-barrel domain-containing protein</fullName>
    </recommendedName>
</protein>
<dbReference type="Pfam" id="PF13568">
    <property type="entry name" value="OMP_b-brl_2"/>
    <property type="match status" value="1"/>
</dbReference>
<name>A0A291QS27_9BACT</name>
<proteinExistence type="predicted"/>
<dbReference type="Proteomes" id="UP000220133">
    <property type="component" value="Chromosome"/>
</dbReference>
<dbReference type="EMBL" id="CP023777">
    <property type="protein sequence ID" value="ATL46725.1"/>
    <property type="molecule type" value="Genomic_DNA"/>
</dbReference>
<keyword evidence="3" id="KW-1185">Reference proteome</keyword>
<reference evidence="2 3" key="1">
    <citation type="submission" date="2017-10" db="EMBL/GenBank/DDBJ databases">
        <title>Paenichitinophaga pekingensis gen. nov., sp. nov., isolated from activated sludge.</title>
        <authorList>
            <person name="Jin D."/>
            <person name="Kong X."/>
            <person name="Deng Y."/>
            <person name="Bai Z."/>
        </authorList>
    </citation>
    <scope>NUCLEOTIDE SEQUENCE [LARGE SCALE GENOMIC DNA]</scope>
    <source>
        <strain evidence="2 3">13</strain>
    </source>
</reference>
<evidence type="ECO:0000313" key="3">
    <source>
        <dbReference type="Proteomes" id="UP000220133"/>
    </source>
</evidence>
<dbReference type="AlphaFoldDB" id="A0A291QS27"/>
<dbReference type="InterPro" id="IPR025665">
    <property type="entry name" value="Beta-barrel_OMP_2"/>
</dbReference>
<feature type="domain" description="Outer membrane protein beta-barrel" evidence="1">
    <location>
        <begin position="26"/>
        <end position="214"/>
    </location>
</feature>
<dbReference type="RefSeq" id="WP_098193112.1">
    <property type="nucleotide sequence ID" value="NZ_CP023777.1"/>
</dbReference>
<evidence type="ECO:0000313" key="2">
    <source>
        <dbReference type="EMBL" id="ATL46725.1"/>
    </source>
</evidence>
<evidence type="ECO:0000259" key="1">
    <source>
        <dbReference type="Pfam" id="PF13568"/>
    </source>
</evidence>
<gene>
    <name evidence="2" type="ORF">COR50_05755</name>
</gene>
<accession>A0A291QS27</accession>
<sequence length="239" mass="26792">MSIYRIIRFSILMLTIAVAIPSKAQVSLGIEAGYTSSDLSLKGNYQEFANVGNTTKPLKGWHVDLQVNIPLIRQTLYLQPVLRYTTKGACLESSGILNPDIYTPVGQKLKLDYFDLPVNLVFRPKLGRAGRLFIGAGPYIGHGLSGKYSFQTQFKGEVTDKNTQDVVFTSKEGSSPMEVRLYPWDFGVNCLVGFEFRSLLTISANYSKGFQDIDRNSSTTTKNQYWGLSLGFFFSREDY</sequence>